<keyword evidence="2" id="KW-0808">Transferase</keyword>
<feature type="non-terminal residue" evidence="4">
    <location>
        <position position="259"/>
    </location>
</feature>
<reference evidence="4" key="1">
    <citation type="submission" date="2018-05" db="EMBL/GenBank/DDBJ databases">
        <authorList>
            <person name="Lanie J.A."/>
            <person name="Ng W.-L."/>
            <person name="Kazmierczak K.M."/>
            <person name="Andrzejewski T.M."/>
            <person name="Davidsen T.M."/>
            <person name="Wayne K.J."/>
            <person name="Tettelin H."/>
            <person name="Glass J.I."/>
            <person name="Rusch D."/>
            <person name="Podicherti R."/>
            <person name="Tsui H.-C.T."/>
            <person name="Winkler M.E."/>
        </authorList>
    </citation>
    <scope>NUCLEOTIDE SEQUENCE</scope>
</reference>
<dbReference type="InterPro" id="IPR028345">
    <property type="entry name" value="Antibiotic_NAT-like"/>
</dbReference>
<dbReference type="EMBL" id="UINC01149076">
    <property type="protein sequence ID" value="SVD41323.1"/>
    <property type="molecule type" value="Genomic_DNA"/>
</dbReference>
<dbReference type="PANTHER" id="PTHR11104">
    <property type="entry name" value="AMINOGLYCOSIDE N3-ACETYLTRANSFERASE"/>
    <property type="match status" value="1"/>
</dbReference>
<dbReference type="AlphaFoldDB" id="A0A382V4A8"/>
<gene>
    <name evidence="4" type="ORF">METZ01_LOCUS394177</name>
</gene>
<evidence type="ECO:0000313" key="4">
    <source>
        <dbReference type="EMBL" id="SVD41323.1"/>
    </source>
</evidence>
<evidence type="ECO:0008006" key="5">
    <source>
        <dbReference type="Google" id="ProtNLM"/>
    </source>
</evidence>
<dbReference type="GO" id="GO:0008080">
    <property type="term" value="F:N-acetyltransferase activity"/>
    <property type="evidence" value="ECO:0007669"/>
    <property type="project" value="InterPro"/>
</dbReference>
<dbReference type="InterPro" id="IPR003679">
    <property type="entry name" value="Amioglycoside_AcTrfase"/>
</dbReference>
<dbReference type="Pfam" id="PF02522">
    <property type="entry name" value="Antibiotic_NAT"/>
    <property type="match status" value="1"/>
</dbReference>
<proteinExistence type="inferred from homology"/>
<name>A0A382V4A8_9ZZZZ</name>
<dbReference type="PANTHER" id="PTHR11104:SF0">
    <property type="entry name" value="SPBETA PROPHAGE-DERIVED AMINOGLYCOSIDE N(3')-ACETYLTRANSFERASE-LIKE PROTEIN YOKD"/>
    <property type="match status" value="1"/>
</dbReference>
<evidence type="ECO:0000256" key="3">
    <source>
        <dbReference type="ARBA" id="ARBA00023315"/>
    </source>
</evidence>
<dbReference type="GO" id="GO:0046677">
    <property type="term" value="P:response to antibiotic"/>
    <property type="evidence" value="ECO:0007669"/>
    <property type="project" value="InterPro"/>
</dbReference>
<dbReference type="SUPFAM" id="SSF110710">
    <property type="entry name" value="TTHA0583/YokD-like"/>
    <property type="match status" value="1"/>
</dbReference>
<protein>
    <recommendedName>
        <fullName evidence="5">Aminoglycoside N(3)-acetyltransferase</fullName>
    </recommendedName>
</protein>
<evidence type="ECO:0000256" key="2">
    <source>
        <dbReference type="ARBA" id="ARBA00022679"/>
    </source>
</evidence>
<evidence type="ECO:0000256" key="1">
    <source>
        <dbReference type="ARBA" id="ARBA00006383"/>
    </source>
</evidence>
<accession>A0A382V4A8</accession>
<keyword evidence="3" id="KW-0012">Acyltransferase</keyword>
<organism evidence="4">
    <name type="scientific">marine metagenome</name>
    <dbReference type="NCBI Taxonomy" id="408172"/>
    <lineage>
        <taxon>unclassified sequences</taxon>
        <taxon>metagenomes</taxon>
        <taxon>ecological metagenomes</taxon>
    </lineage>
</organism>
<sequence length="259" mass="29158">MRYTFEDIVVCLKESGIKQGDTIFFTTGLGMIGLPPEGIKNLDDLNFFFLEAIKKVLGKNGNIFVPAYSYTFGKSTACNLAIFDPVSTPAETGSFPNYFLKQKGVIRSTDPMVSVAGLGPKCNAFFENIPNNSYAEGSFFSRLVKSDAKCCSIGLGPNWTPFIHYADWLYKVPFRYDKLFYGLIKNGNWLVKTPWIYSCRILCEESMPTAYNAARLATKAGIWNFAPIGRARIYSAKINDYFEFICSHLEKDKWFLAKG</sequence>
<comment type="similarity">
    <text evidence="1">Belongs to the antibiotic N-acetyltransferase family.</text>
</comment>